<dbReference type="InterPro" id="IPR050814">
    <property type="entry name" value="Myo-inositol_Transporter"/>
</dbReference>
<dbReference type="InterPro" id="IPR036259">
    <property type="entry name" value="MFS_trans_sf"/>
</dbReference>
<reference evidence="11" key="1">
    <citation type="journal article" date="2009" name="Genome Res.">
        <title>Comparative genomic analyses of the human fungal pathogens Coccidioides and their relatives.</title>
        <authorList>
            <person name="Sharpton T.J."/>
            <person name="Stajich J.E."/>
            <person name="Rounsley S.D."/>
            <person name="Gardner M.J."/>
            <person name="Wortman J.R."/>
            <person name="Jordar V.S."/>
            <person name="Maiti R."/>
            <person name="Kodira C.D."/>
            <person name="Neafsey D.E."/>
            <person name="Zeng Q."/>
            <person name="Hung C.-Y."/>
            <person name="McMahan C."/>
            <person name="Muszewska A."/>
            <person name="Grynberg M."/>
            <person name="Mandel M.A."/>
            <person name="Kellner E.M."/>
            <person name="Barker B.M."/>
            <person name="Galgiani J.N."/>
            <person name="Orbach M.J."/>
            <person name="Kirkland T.N."/>
            <person name="Cole G.T."/>
            <person name="Henn M.R."/>
            <person name="Birren B.W."/>
            <person name="Taylor J.W."/>
        </authorList>
    </citation>
    <scope>NUCLEOTIDE SEQUENCE [LARGE SCALE GENOMIC DNA]</scope>
    <source>
        <strain evidence="11">RS</strain>
    </source>
</reference>
<reference evidence="11" key="2">
    <citation type="journal article" date="2010" name="Genome Res.">
        <title>Population genomic sequencing of Coccidioides fungi reveals recent hybridization and transposon control.</title>
        <authorList>
            <person name="Neafsey D.E."/>
            <person name="Barker B.M."/>
            <person name="Sharpton T.J."/>
            <person name="Stajich J.E."/>
            <person name="Park D.J."/>
            <person name="Whiston E."/>
            <person name="Hung C.-Y."/>
            <person name="McMahan C."/>
            <person name="White J."/>
            <person name="Sykes S."/>
            <person name="Heiman D."/>
            <person name="Young S."/>
            <person name="Zeng Q."/>
            <person name="Abouelleil A."/>
            <person name="Aftuck L."/>
            <person name="Bessette D."/>
            <person name="Brown A."/>
            <person name="FitzGerald M."/>
            <person name="Lui A."/>
            <person name="Macdonald J.P."/>
            <person name="Priest M."/>
            <person name="Orbach M.J."/>
            <person name="Galgiani J.N."/>
            <person name="Kirkland T.N."/>
            <person name="Cole G.T."/>
            <person name="Birren B.W."/>
            <person name="Henn M.R."/>
            <person name="Taylor J.W."/>
            <person name="Rounsley S.D."/>
        </authorList>
    </citation>
    <scope>GENOME REANNOTATION</scope>
    <source>
        <strain evidence="11">RS</strain>
    </source>
</reference>
<feature type="transmembrane region" description="Helical" evidence="8">
    <location>
        <begin position="355"/>
        <end position="377"/>
    </location>
</feature>
<proteinExistence type="inferred from homology"/>
<feature type="transmembrane region" description="Helical" evidence="8">
    <location>
        <begin position="547"/>
        <end position="566"/>
    </location>
</feature>
<dbReference type="InterPro" id="IPR005829">
    <property type="entry name" value="Sugar_transporter_CS"/>
</dbReference>
<feature type="transmembrane region" description="Helical" evidence="8">
    <location>
        <begin position="512"/>
        <end position="535"/>
    </location>
</feature>
<dbReference type="GO" id="GO:0016020">
    <property type="term" value="C:membrane"/>
    <property type="evidence" value="ECO:0007669"/>
    <property type="project" value="UniProtKB-SubCell"/>
</dbReference>
<evidence type="ECO:0000256" key="4">
    <source>
        <dbReference type="ARBA" id="ARBA00022692"/>
    </source>
</evidence>
<feature type="transmembrane region" description="Helical" evidence="8">
    <location>
        <begin position="264"/>
        <end position="282"/>
    </location>
</feature>
<feature type="region of interest" description="Disordered" evidence="7">
    <location>
        <begin position="25"/>
        <end position="44"/>
    </location>
</feature>
<keyword evidence="3" id="KW-0813">Transport</keyword>
<dbReference type="OrthoDB" id="4197284at2759"/>
<gene>
    <name evidence="10" type="ORF">CIMG_13753</name>
</gene>
<dbReference type="KEGG" id="cim:CIMG_13753"/>
<evidence type="ECO:0000256" key="2">
    <source>
        <dbReference type="ARBA" id="ARBA00010992"/>
    </source>
</evidence>
<feature type="transmembrane region" description="Helical" evidence="8">
    <location>
        <begin position="671"/>
        <end position="694"/>
    </location>
</feature>
<evidence type="ECO:0000256" key="8">
    <source>
        <dbReference type="SAM" id="Phobius"/>
    </source>
</evidence>
<comment type="similarity">
    <text evidence="2">Belongs to the major facilitator superfamily. Sugar transporter (TC 2.A.1.1) family.</text>
</comment>
<dbReference type="Proteomes" id="UP000001261">
    <property type="component" value="Unassembled WGS sequence"/>
</dbReference>
<dbReference type="PANTHER" id="PTHR48020:SF40">
    <property type="entry name" value="MAJOR FACILITATOR SUPERFAMILY (MFS) PROFILE DOMAIN-CONTAINING PROTEIN"/>
    <property type="match status" value="1"/>
</dbReference>
<evidence type="ECO:0000259" key="9">
    <source>
        <dbReference type="PROSITE" id="PS50850"/>
    </source>
</evidence>
<dbReference type="Gene3D" id="1.20.1250.20">
    <property type="entry name" value="MFS general substrate transporter like domains"/>
    <property type="match status" value="1"/>
</dbReference>
<dbReference type="AlphaFoldDB" id="J3KCH6"/>
<dbReference type="InParanoid" id="J3KCH6"/>
<dbReference type="VEuPathDB" id="FungiDB:CIMG_13753"/>
<dbReference type="PROSITE" id="PS00217">
    <property type="entry name" value="SUGAR_TRANSPORT_2"/>
    <property type="match status" value="1"/>
</dbReference>
<dbReference type="GO" id="GO:0015791">
    <property type="term" value="P:polyol transmembrane transport"/>
    <property type="evidence" value="ECO:0007669"/>
    <property type="project" value="UniProtKB-ARBA"/>
</dbReference>
<organism evidence="10 11">
    <name type="scientific">Coccidioides immitis (strain RS)</name>
    <name type="common">Valley fever fungus</name>
    <dbReference type="NCBI Taxonomy" id="246410"/>
    <lineage>
        <taxon>Eukaryota</taxon>
        <taxon>Fungi</taxon>
        <taxon>Dikarya</taxon>
        <taxon>Ascomycota</taxon>
        <taxon>Pezizomycotina</taxon>
        <taxon>Eurotiomycetes</taxon>
        <taxon>Eurotiomycetidae</taxon>
        <taxon>Onygenales</taxon>
        <taxon>Onygenaceae</taxon>
        <taxon>Coccidioides</taxon>
    </lineage>
</organism>
<feature type="transmembrane region" description="Helical" evidence="8">
    <location>
        <begin position="578"/>
        <end position="597"/>
    </location>
</feature>
<dbReference type="Pfam" id="PF00083">
    <property type="entry name" value="Sugar_tr"/>
    <property type="match status" value="2"/>
</dbReference>
<feature type="compositionally biased region" description="Basic and acidic residues" evidence="7">
    <location>
        <begin position="32"/>
        <end position="44"/>
    </location>
</feature>
<name>J3KCH6_COCIM</name>
<keyword evidence="5 8" id="KW-1133">Transmembrane helix</keyword>
<keyword evidence="11" id="KW-1185">Reference proteome</keyword>
<feature type="transmembrane region" description="Helical" evidence="8">
    <location>
        <begin position="609"/>
        <end position="630"/>
    </location>
</feature>
<evidence type="ECO:0000256" key="3">
    <source>
        <dbReference type="ARBA" id="ARBA00022448"/>
    </source>
</evidence>
<keyword evidence="4 8" id="KW-0812">Transmembrane</keyword>
<evidence type="ECO:0000256" key="6">
    <source>
        <dbReference type="ARBA" id="ARBA00023136"/>
    </source>
</evidence>
<dbReference type="PANTHER" id="PTHR48020">
    <property type="entry name" value="PROTON MYO-INOSITOL COTRANSPORTER"/>
    <property type="match status" value="1"/>
</dbReference>
<dbReference type="EMBL" id="GG704916">
    <property type="protein sequence ID" value="EAS32941.3"/>
    <property type="molecule type" value="Genomic_DNA"/>
</dbReference>
<dbReference type="InterPro" id="IPR005828">
    <property type="entry name" value="MFS_sugar_transport-like"/>
</dbReference>
<dbReference type="SUPFAM" id="SSF103473">
    <property type="entry name" value="MFS general substrate transporter"/>
    <property type="match status" value="1"/>
</dbReference>
<keyword evidence="6 8" id="KW-0472">Membrane</keyword>
<feature type="domain" description="Major facilitator superfamily (MFS) profile" evidence="9">
    <location>
        <begin position="187"/>
        <end position="697"/>
    </location>
</feature>
<feature type="transmembrane region" description="Helical" evidence="8">
    <location>
        <begin position="294"/>
        <end position="312"/>
    </location>
</feature>
<dbReference type="PRINTS" id="PR00171">
    <property type="entry name" value="SUGRTRNSPORT"/>
</dbReference>
<dbReference type="OMA" id="CAAITQG"/>
<evidence type="ECO:0000256" key="7">
    <source>
        <dbReference type="SAM" id="MobiDB-lite"/>
    </source>
</evidence>
<dbReference type="GO" id="GO:0015798">
    <property type="term" value="P:myo-inositol transport"/>
    <property type="evidence" value="ECO:0007669"/>
    <property type="project" value="UniProtKB-ARBA"/>
</dbReference>
<accession>J3KCH6</accession>
<comment type="subcellular location">
    <subcellularLocation>
        <location evidence="1">Membrane</location>
        <topology evidence="1">Multi-pass membrane protein</topology>
    </subcellularLocation>
</comment>
<evidence type="ECO:0000256" key="5">
    <source>
        <dbReference type="ARBA" id="ARBA00022989"/>
    </source>
</evidence>
<dbReference type="STRING" id="246410.J3KCH6"/>
<dbReference type="InterPro" id="IPR003663">
    <property type="entry name" value="Sugar/inositol_transpt"/>
</dbReference>
<evidence type="ECO:0000313" key="10">
    <source>
        <dbReference type="EMBL" id="EAS32941.3"/>
    </source>
</evidence>
<dbReference type="PROSITE" id="PS50850">
    <property type="entry name" value="MFS"/>
    <property type="match status" value="1"/>
</dbReference>
<feature type="transmembrane region" description="Helical" evidence="8">
    <location>
        <begin position="231"/>
        <end position="252"/>
    </location>
</feature>
<dbReference type="GO" id="GO:0022857">
    <property type="term" value="F:transmembrane transporter activity"/>
    <property type="evidence" value="ECO:0007669"/>
    <property type="project" value="InterPro"/>
</dbReference>
<feature type="transmembrane region" description="Helical" evidence="8">
    <location>
        <begin position="642"/>
        <end position="665"/>
    </location>
</feature>
<sequence>MSTRYFPSRYPDVVNMSADDDQEVGRWPSFEGRNRWPSDASHQDLGRRLNGNGFRWAEEFDDEIHIAETPRATEEVQSEKFEDILVNGVRGDGTFDDAPYNAIDEPNLDNPFALFESVETLDEGVECFASQHGLLSEVDGVKRAARFERDDMEAFGDPDFPEEEKIALQDERKATFWQQTRSLRSAVLIIGGLSGVCQGWTQSTLNGTNIPLGEAFHLDVAPGSSNTRDQFLLGALSASVTLASGILGLLIADPIQNHWLGRRGAVAISAAISMGATIGAVCSRTPAELIGCRMLIGAALGAKASVIAPFLAELAPVHMRGALLSTWQVSDALGIFLGDVSWKVVDSFNLEPDTAWRFLSATTLIPTIPLMISSYMIPESWMFLMKTGEYSKATEAACLYRKYPIQGFRDIISSHFQMEAEGELMEIRKVAKKGESKGKCSDEESKPAPGRNVFADETKPLSERLAHFPPGLCLRSQRGQNNEICTHSYHMKEAHFFRRLAQIIQDPRCRHALVSGGTIMLTQSLCGINALAFFSSSLLDAGISPEYSLILALCFGAVCFSFGLLTPLLSDRLGRTNLVLLGLPVMAVFMFILASLFELDNSARTPTIMLFTMLFTAVYAFTVGPAAFSLSAESFPSTVREAGMAMCVFINLTSLGIQLLMYPFITTPIGFTTSLSIYGCVNIVGFVACFLFCVDTRDRTLEQLQFSFDLPLSVHCEYRIFYVLPEVCRRCRIFVARRIRRKEGEAEAGDGESIGSDGGTKWELIPFYRWARIQDPNRPSVYAQLLSVVHRMLPTKARQWMKVEKVADRSDPVALDSQYTVGQGTREF</sequence>
<dbReference type="GeneID" id="24165380"/>
<dbReference type="RefSeq" id="XP_001244524.2">
    <property type="nucleotide sequence ID" value="XM_001244523.2"/>
</dbReference>
<evidence type="ECO:0000313" key="11">
    <source>
        <dbReference type="Proteomes" id="UP000001261"/>
    </source>
</evidence>
<dbReference type="InterPro" id="IPR020846">
    <property type="entry name" value="MFS_dom"/>
</dbReference>
<evidence type="ECO:0000256" key="1">
    <source>
        <dbReference type="ARBA" id="ARBA00004141"/>
    </source>
</evidence>
<protein>
    <recommendedName>
        <fullName evidence="9">Major facilitator superfamily (MFS) profile domain-containing protein</fullName>
    </recommendedName>
</protein>